<evidence type="ECO:0000313" key="3">
    <source>
        <dbReference type="Proteomes" id="UP000238274"/>
    </source>
</evidence>
<dbReference type="Proteomes" id="UP000238274">
    <property type="component" value="Unassembled WGS sequence"/>
</dbReference>
<keyword evidence="3" id="KW-1185">Reference proteome</keyword>
<name>A0A2S4VNM9_9BASI</name>
<comment type="caution">
    <text evidence="2">The sequence shown here is derived from an EMBL/GenBank/DDBJ whole genome shotgun (WGS) entry which is preliminary data.</text>
</comment>
<evidence type="ECO:0000313" key="2">
    <source>
        <dbReference type="EMBL" id="POW11146.1"/>
    </source>
</evidence>
<reference evidence="3" key="2">
    <citation type="journal article" date="2018" name="BMC Genomics">
        <title>Genomic insights into host adaptation between the wheat stripe rust pathogen (Puccinia striiformis f. sp. tritici) and the barley stripe rust pathogen (Puccinia striiformis f. sp. hordei).</title>
        <authorList>
            <person name="Xia C."/>
            <person name="Wang M."/>
            <person name="Yin C."/>
            <person name="Cornejo O.E."/>
            <person name="Hulbert S.H."/>
            <person name="Chen X."/>
        </authorList>
    </citation>
    <scope>NUCLEOTIDE SEQUENCE [LARGE SCALE GENOMIC DNA]</scope>
    <source>
        <strain evidence="3">93TX-2</strain>
    </source>
</reference>
<evidence type="ECO:0000256" key="1">
    <source>
        <dbReference type="SAM" id="SignalP"/>
    </source>
</evidence>
<reference evidence="3" key="3">
    <citation type="journal article" date="2018" name="Mol. Plant Microbe Interact.">
        <title>Genome sequence resources for the wheat stripe rust pathogen (Puccinia striiformis f. sp. tritici) and the barley stripe rust pathogen (Puccinia striiformis f. sp. hordei).</title>
        <authorList>
            <person name="Xia C."/>
            <person name="Wang M."/>
            <person name="Yin C."/>
            <person name="Cornejo O.E."/>
            <person name="Hulbert S.H."/>
            <person name="Chen X."/>
        </authorList>
    </citation>
    <scope>NUCLEOTIDE SEQUENCE [LARGE SCALE GENOMIC DNA]</scope>
    <source>
        <strain evidence="3">93TX-2</strain>
    </source>
</reference>
<proteinExistence type="predicted"/>
<protein>
    <recommendedName>
        <fullName evidence="4">DUF676 domain-containing protein</fullName>
    </recommendedName>
</protein>
<organism evidence="2 3">
    <name type="scientific">Puccinia striiformis</name>
    <dbReference type="NCBI Taxonomy" id="27350"/>
    <lineage>
        <taxon>Eukaryota</taxon>
        <taxon>Fungi</taxon>
        <taxon>Dikarya</taxon>
        <taxon>Basidiomycota</taxon>
        <taxon>Pucciniomycotina</taxon>
        <taxon>Pucciniomycetes</taxon>
        <taxon>Pucciniales</taxon>
        <taxon>Pucciniaceae</taxon>
        <taxon>Puccinia</taxon>
    </lineage>
</organism>
<gene>
    <name evidence="2" type="ORF">PSHT_08490</name>
</gene>
<accession>A0A2S4VNM9</accession>
<keyword evidence="1" id="KW-0732">Signal</keyword>
<dbReference type="PANTHER" id="PTHR40465:SF1">
    <property type="entry name" value="DUF6534 DOMAIN-CONTAINING PROTEIN"/>
    <property type="match status" value="1"/>
</dbReference>
<evidence type="ECO:0008006" key="4">
    <source>
        <dbReference type="Google" id="ProtNLM"/>
    </source>
</evidence>
<sequence>MRAMVLWVMGCSLLHTSWFEYIAYHYAVDGFHDVRLLNMVTPHLGYASLDSLTARVTSQIDASTNT</sequence>
<dbReference type="PANTHER" id="PTHR40465">
    <property type="entry name" value="CHROMOSOME 1, WHOLE GENOME SHOTGUN SEQUENCE"/>
    <property type="match status" value="1"/>
</dbReference>
<feature type="signal peptide" evidence="1">
    <location>
        <begin position="1"/>
        <end position="19"/>
    </location>
</feature>
<reference evidence="2 3" key="1">
    <citation type="submission" date="2017-12" db="EMBL/GenBank/DDBJ databases">
        <title>Gene loss provides genomic basis for host adaptation in cereal stripe rust fungi.</title>
        <authorList>
            <person name="Xia C."/>
        </authorList>
    </citation>
    <scope>NUCLEOTIDE SEQUENCE [LARGE SCALE GENOMIC DNA]</scope>
    <source>
        <strain evidence="2 3">93TX-2</strain>
    </source>
</reference>
<feature type="chain" id="PRO_5015478645" description="DUF676 domain-containing protein" evidence="1">
    <location>
        <begin position="20"/>
        <end position="66"/>
    </location>
</feature>
<dbReference type="EMBL" id="PKSM01000113">
    <property type="protein sequence ID" value="POW11146.1"/>
    <property type="molecule type" value="Genomic_DNA"/>
</dbReference>
<dbReference type="OrthoDB" id="2496578at2759"/>
<dbReference type="AlphaFoldDB" id="A0A2S4VNM9"/>
<dbReference type="VEuPathDB" id="FungiDB:PSHT_08490"/>